<reference evidence="1 2" key="1">
    <citation type="submission" date="2016-03" db="EMBL/GenBank/DDBJ databases">
        <title>Spore heat resistance.</title>
        <authorList>
            <person name="Boekhorst J."/>
            <person name="Berendsen E.M."/>
            <person name="Wells-Bennik M.H."/>
            <person name="Kuipers O.P."/>
        </authorList>
    </citation>
    <scope>NUCLEOTIDE SEQUENCE [LARGE SCALE GENOMIC DNA]</scope>
    <source>
        <strain evidence="1 2">AF16</strain>
    </source>
</reference>
<dbReference type="EMBL" id="LUCQ01000001">
    <property type="protein sequence ID" value="OAO83364.1"/>
    <property type="molecule type" value="Genomic_DNA"/>
</dbReference>
<name>A0A178TQX0_9BACL</name>
<evidence type="ECO:0000313" key="2">
    <source>
        <dbReference type="Proteomes" id="UP000078336"/>
    </source>
</evidence>
<dbReference type="Proteomes" id="UP000078336">
    <property type="component" value="Unassembled WGS sequence"/>
</dbReference>
<keyword evidence="2" id="KW-1185">Reference proteome</keyword>
<accession>A0A178TQX0</accession>
<sequence length="364" mass="41345">MQYNFRGKYNNTTSYVKKDVVSYQPTPNDPIKYYFCLTDNVGQLPNPNGDTQYWAIINTLSNFPNSVDAFLNRTNIQASDKPKLLRFQELSLKSVLSTSEQNELSTLTQELRNKLILPEDFNLLQQSISNLQMFFKDNVEAYINQKQTEFTSYVEQKKTDVTDYVNLKKSEIETTATKSINEMTSKKDYFINYVNTKEDEVRALVQDFDSNTARYYQTWTAVAGQLEFNIYDQNAANKSIPPEANLNITEENIDFIVNGVSMTPYTDFVIKNNGRFDTIVLNGNNAGLVGEGTEVVAKWYKNVGKLYFKHASTHSEGGSDPLTVTEGMLDSSLKTKVNNLNKKITISSTSPSSPSTYDIWIDVN</sequence>
<gene>
    <name evidence="1" type="ORF">TAF16_0018</name>
</gene>
<dbReference type="RefSeq" id="WP_064213853.1">
    <property type="nucleotide sequence ID" value="NZ_LUCQ01000001.1"/>
</dbReference>
<dbReference type="PATRIC" id="fig|33934.7.peg.1506"/>
<evidence type="ECO:0000313" key="1">
    <source>
        <dbReference type="EMBL" id="OAO83364.1"/>
    </source>
</evidence>
<organism evidence="1 2">
    <name type="scientific">Anoxybacillus flavithermus</name>
    <dbReference type="NCBI Taxonomy" id="33934"/>
    <lineage>
        <taxon>Bacteria</taxon>
        <taxon>Bacillati</taxon>
        <taxon>Bacillota</taxon>
        <taxon>Bacilli</taxon>
        <taxon>Bacillales</taxon>
        <taxon>Anoxybacillaceae</taxon>
        <taxon>Anoxybacillus</taxon>
    </lineage>
</organism>
<proteinExistence type="predicted"/>
<protein>
    <submittedName>
        <fullName evidence="1">Uncharacterized protein</fullName>
    </submittedName>
</protein>
<comment type="caution">
    <text evidence="1">The sequence shown here is derived from an EMBL/GenBank/DDBJ whole genome shotgun (WGS) entry which is preliminary data.</text>
</comment>
<dbReference type="OrthoDB" id="2634635at2"/>
<dbReference type="AlphaFoldDB" id="A0A178TQX0"/>